<dbReference type="Gene3D" id="2.60.40.2250">
    <property type="match status" value="1"/>
</dbReference>
<evidence type="ECO:0000259" key="1">
    <source>
        <dbReference type="SMART" id="SM00460"/>
    </source>
</evidence>
<dbReference type="SUPFAM" id="SSF54001">
    <property type="entry name" value="Cysteine proteinases"/>
    <property type="match status" value="1"/>
</dbReference>
<gene>
    <name evidence="2" type="ORF">GCM10025862_23200</name>
</gene>
<dbReference type="SMART" id="SM00460">
    <property type="entry name" value="TGc"/>
    <property type="match status" value="1"/>
</dbReference>
<dbReference type="InterPro" id="IPR002931">
    <property type="entry name" value="Transglutaminase-like"/>
</dbReference>
<feature type="domain" description="Transglutaminase-like" evidence="1">
    <location>
        <begin position="163"/>
        <end position="229"/>
    </location>
</feature>
<evidence type="ECO:0000313" key="2">
    <source>
        <dbReference type="EMBL" id="GMA20299.1"/>
    </source>
</evidence>
<dbReference type="Proteomes" id="UP001157109">
    <property type="component" value="Unassembled WGS sequence"/>
</dbReference>
<name>A0ABQ6HS06_9MICO</name>
<dbReference type="Pfam" id="PF01841">
    <property type="entry name" value="Transglut_core"/>
    <property type="match status" value="1"/>
</dbReference>
<keyword evidence="3" id="KW-1185">Reference proteome</keyword>
<dbReference type="PANTHER" id="PTHR33490">
    <property type="entry name" value="BLR5614 PROTEIN-RELATED"/>
    <property type="match status" value="1"/>
</dbReference>
<proteinExistence type="predicted"/>
<protein>
    <submittedName>
        <fullName evidence="2">Transglutaminase</fullName>
    </submittedName>
</protein>
<comment type="caution">
    <text evidence="2">The sequence shown here is derived from an EMBL/GenBank/DDBJ whole genome shotgun (WGS) entry which is preliminary data.</text>
</comment>
<evidence type="ECO:0000313" key="3">
    <source>
        <dbReference type="Proteomes" id="UP001157109"/>
    </source>
</evidence>
<dbReference type="PANTHER" id="PTHR33490:SF12">
    <property type="entry name" value="BLL5557 PROTEIN"/>
    <property type="match status" value="1"/>
</dbReference>
<dbReference type="InterPro" id="IPR038765">
    <property type="entry name" value="Papain-like_cys_pep_sf"/>
</dbReference>
<accession>A0ABQ6HS06</accession>
<dbReference type="Gene3D" id="3.10.620.30">
    <property type="match status" value="1"/>
</dbReference>
<dbReference type="RefSeq" id="WP_241445652.1">
    <property type="nucleotide sequence ID" value="NZ_BSUJ01000001.1"/>
</dbReference>
<reference evidence="3" key="1">
    <citation type="journal article" date="2019" name="Int. J. Syst. Evol. Microbiol.">
        <title>The Global Catalogue of Microorganisms (GCM) 10K type strain sequencing project: providing services to taxonomists for standard genome sequencing and annotation.</title>
        <authorList>
            <consortium name="The Broad Institute Genomics Platform"/>
            <consortium name="The Broad Institute Genome Sequencing Center for Infectious Disease"/>
            <person name="Wu L."/>
            <person name="Ma J."/>
        </authorList>
    </citation>
    <scope>NUCLEOTIDE SEQUENCE [LARGE SCALE GENOMIC DNA]</scope>
    <source>
        <strain evidence="3">NBRC 105830</strain>
    </source>
</reference>
<organism evidence="2 3">
    <name type="scientific">Arsenicicoccus piscis</name>
    <dbReference type="NCBI Taxonomy" id="673954"/>
    <lineage>
        <taxon>Bacteria</taxon>
        <taxon>Bacillati</taxon>
        <taxon>Actinomycetota</taxon>
        <taxon>Actinomycetes</taxon>
        <taxon>Micrococcales</taxon>
        <taxon>Intrasporangiaceae</taxon>
        <taxon>Arsenicicoccus</taxon>
    </lineage>
</organism>
<sequence length="272" mass="30608">MQTRTLDLGWTFRYQTTQPTAAIFMTTPESTERVPIIGAERSNDRDVVEHEYRDLYGNLCHRMVLPTGQTTMTWKAQAIVPDELDEADETAQESRAADLPDDVLVYTLASRFVLPDVLGHIAWSRFGQLEPGYQRVQAISEWVHDYLTYTTGSTTAISTAVDAYSTGQGVCRDFTHLMISLCRALNIPARYACGLLPDMDVPPLPTAMDFHAWVQVWIGDRWYDFDPRHGVRRKGRVKIAHGRDAADVALVTTYGAPWLQLMTVTCHEAAQA</sequence>
<dbReference type="EMBL" id="BSUJ01000001">
    <property type="protein sequence ID" value="GMA20299.1"/>
    <property type="molecule type" value="Genomic_DNA"/>
</dbReference>